<dbReference type="Pfam" id="PF17774">
    <property type="entry name" value="YlmH_RBD"/>
    <property type="match status" value="1"/>
</dbReference>
<dbReference type="Gene3D" id="3.30.70.330">
    <property type="match status" value="1"/>
</dbReference>
<dbReference type="Gene3D" id="3.10.290.10">
    <property type="entry name" value="RNA-binding S4 domain"/>
    <property type="match status" value="1"/>
</dbReference>
<evidence type="ECO:0000259" key="2">
    <source>
        <dbReference type="SMART" id="SM00363"/>
    </source>
</evidence>
<organism evidence="3 4">
    <name type="scientific">Alicyclobacillus cycloheptanicus</name>
    <dbReference type="NCBI Taxonomy" id="1457"/>
    <lineage>
        <taxon>Bacteria</taxon>
        <taxon>Bacillati</taxon>
        <taxon>Bacillota</taxon>
        <taxon>Bacilli</taxon>
        <taxon>Bacillales</taxon>
        <taxon>Alicyclobacillaceae</taxon>
        <taxon>Alicyclobacillus</taxon>
    </lineage>
</organism>
<keyword evidence="4" id="KW-1185">Reference proteome</keyword>
<comment type="caution">
    <text evidence="3">The sequence shown here is derived from an EMBL/GenBank/DDBJ whole genome shotgun (WGS) entry which is preliminary data.</text>
</comment>
<dbReference type="CDD" id="cd00165">
    <property type="entry name" value="S4"/>
    <property type="match status" value="1"/>
</dbReference>
<dbReference type="Proteomes" id="UP001232973">
    <property type="component" value="Unassembled WGS sequence"/>
</dbReference>
<dbReference type="Gene3D" id="3.30.1370.160">
    <property type="match status" value="1"/>
</dbReference>
<protein>
    <submittedName>
        <fullName evidence="3">RNA-binding protein YlmH</fullName>
    </submittedName>
</protein>
<dbReference type="InterPro" id="IPR036986">
    <property type="entry name" value="S4_RNA-bd_sf"/>
</dbReference>
<dbReference type="InterPro" id="IPR002942">
    <property type="entry name" value="S4_RNA-bd"/>
</dbReference>
<dbReference type="SUPFAM" id="SSF55174">
    <property type="entry name" value="Alpha-L RNA-binding motif"/>
    <property type="match status" value="1"/>
</dbReference>
<evidence type="ECO:0000313" key="3">
    <source>
        <dbReference type="EMBL" id="MDQ0190986.1"/>
    </source>
</evidence>
<dbReference type="InterPro" id="IPR040591">
    <property type="entry name" value="RqcP2_RBD"/>
</dbReference>
<gene>
    <name evidence="3" type="ORF">J2S03_002853</name>
</gene>
<dbReference type="EMBL" id="JAUSTP010000028">
    <property type="protein sequence ID" value="MDQ0190986.1"/>
    <property type="molecule type" value="Genomic_DNA"/>
</dbReference>
<name>A0ABT9XL06_9BACL</name>
<dbReference type="Pfam" id="PF01479">
    <property type="entry name" value="S4"/>
    <property type="match status" value="1"/>
</dbReference>
<dbReference type="PROSITE" id="PS50889">
    <property type="entry name" value="S4"/>
    <property type="match status" value="1"/>
</dbReference>
<evidence type="ECO:0000256" key="1">
    <source>
        <dbReference type="PROSITE-ProRule" id="PRU00182"/>
    </source>
</evidence>
<proteinExistence type="predicted"/>
<dbReference type="InterPro" id="IPR012677">
    <property type="entry name" value="Nucleotide-bd_a/b_plait_sf"/>
</dbReference>
<dbReference type="RefSeq" id="WP_274456225.1">
    <property type="nucleotide sequence ID" value="NZ_CP067097.1"/>
</dbReference>
<feature type="domain" description="RNA-binding S4" evidence="2">
    <location>
        <begin position="175"/>
        <end position="237"/>
    </location>
</feature>
<sequence length="254" mass="27938">MNDSWIREAERPFVRRAEDWAARVDARGSWVLTDFLSPREQMLALSVGRREGLFAAGWGGYEGAERQRMLLMPGDWQPQHADFQVAALVLEAQEPLAHGAVLGSLLGTGVDRRKVGDIAVLGAKAYVAVCRDLVPHLQAELRQVGRSSVSLTPVNEALAWPPTVYEPVVISVASLRLDTVVAQACHWSRGRAQAAVEAGQVSLNHTPCEHPDEVVQPGDTLSVRGFGRIRILQRLGTSKKERERLEVGVLRSRT</sequence>
<keyword evidence="1" id="KW-0694">RNA-binding</keyword>
<reference evidence="3 4" key="1">
    <citation type="submission" date="2023-07" db="EMBL/GenBank/DDBJ databases">
        <title>Genomic Encyclopedia of Type Strains, Phase IV (KMG-IV): sequencing the most valuable type-strain genomes for metagenomic binning, comparative biology and taxonomic classification.</title>
        <authorList>
            <person name="Goeker M."/>
        </authorList>
    </citation>
    <scope>NUCLEOTIDE SEQUENCE [LARGE SCALE GENOMIC DNA]</scope>
    <source>
        <strain evidence="3 4">DSM 4006</strain>
    </source>
</reference>
<accession>A0ABT9XL06</accession>
<dbReference type="SMART" id="SM00363">
    <property type="entry name" value="S4"/>
    <property type="match status" value="1"/>
</dbReference>
<evidence type="ECO:0000313" key="4">
    <source>
        <dbReference type="Proteomes" id="UP001232973"/>
    </source>
</evidence>